<feature type="binding site" evidence="10 13">
    <location>
        <position position="463"/>
    </location>
    <ligand>
        <name>Mn(2+)</name>
        <dbReference type="ChEBI" id="CHEBI:29035"/>
        <label>1</label>
    </ligand>
</feature>
<dbReference type="GO" id="GO:0006007">
    <property type="term" value="P:glucose catabolic process"/>
    <property type="evidence" value="ECO:0007669"/>
    <property type="project" value="InterPro"/>
</dbReference>
<dbReference type="RefSeq" id="WP_023495985.1">
    <property type="nucleotide sequence ID" value="NZ_AYLO01000119.1"/>
</dbReference>
<dbReference type="AlphaFoldDB" id="V5B975"/>
<evidence type="ECO:0000313" key="16">
    <source>
        <dbReference type="EMBL" id="ESS69825.1"/>
    </source>
</evidence>
<comment type="function">
    <text evidence="10">Catalyzes the interconversion of 2-phosphoglycerate and 3-phosphoglycerate.</text>
</comment>
<comment type="catalytic activity">
    <reaction evidence="1 10">
        <text>(2R)-2-phosphoglycerate = (2R)-3-phosphoglycerate</text>
        <dbReference type="Rhea" id="RHEA:15901"/>
        <dbReference type="ChEBI" id="CHEBI:58272"/>
        <dbReference type="ChEBI" id="CHEBI:58289"/>
        <dbReference type="EC" id="5.4.2.12"/>
    </reaction>
</comment>
<keyword evidence="6 10" id="KW-0324">Glycolysis</keyword>
<dbReference type="GO" id="GO:0004619">
    <property type="term" value="F:phosphoglycerate mutase activity"/>
    <property type="evidence" value="ECO:0007669"/>
    <property type="project" value="UniProtKB-UniRule"/>
</dbReference>
<dbReference type="GO" id="GO:0006096">
    <property type="term" value="P:glycolytic process"/>
    <property type="evidence" value="ECO:0007669"/>
    <property type="project" value="UniProtKB-UniRule"/>
</dbReference>
<dbReference type="STRING" id="1116472.MGMO_128c00210"/>
<dbReference type="EC" id="5.4.2.12" evidence="4 10"/>
<dbReference type="InterPro" id="IPR005995">
    <property type="entry name" value="Pgm_bpd_ind"/>
</dbReference>
<evidence type="ECO:0000256" key="4">
    <source>
        <dbReference type="ARBA" id="ARBA00012026"/>
    </source>
</evidence>
<dbReference type="PANTHER" id="PTHR31637">
    <property type="entry name" value="2,3-BISPHOSPHOGLYCERATE-INDEPENDENT PHOSPHOGLYCERATE MUTASE"/>
    <property type="match status" value="1"/>
</dbReference>
<feature type="binding site" evidence="10 12">
    <location>
        <begin position="263"/>
        <end position="266"/>
    </location>
    <ligand>
        <name>substrate</name>
    </ligand>
</feature>
<dbReference type="Pfam" id="PF06415">
    <property type="entry name" value="iPGM_N"/>
    <property type="match status" value="1"/>
</dbReference>
<feature type="binding site" evidence="10 13">
    <location>
        <position position="14"/>
    </location>
    <ligand>
        <name>Mn(2+)</name>
        <dbReference type="ChEBI" id="CHEBI:29035"/>
        <label>2</label>
    </ligand>
</feature>
<dbReference type="Gene3D" id="3.40.1450.10">
    <property type="entry name" value="BPG-independent phosphoglycerate mutase, domain B"/>
    <property type="match status" value="1"/>
</dbReference>
<dbReference type="SUPFAM" id="SSF53649">
    <property type="entry name" value="Alkaline phosphatase-like"/>
    <property type="match status" value="1"/>
</dbReference>
<feature type="binding site" evidence="10 13">
    <location>
        <position position="408"/>
    </location>
    <ligand>
        <name>Mn(2+)</name>
        <dbReference type="ChEBI" id="CHEBI:29035"/>
        <label>1</label>
    </ligand>
</feature>
<dbReference type="FunFam" id="3.40.1450.10:FF:000001">
    <property type="entry name" value="2,3-bisphosphoglycerate-independent phosphoglycerate mutase"/>
    <property type="match status" value="1"/>
</dbReference>
<dbReference type="InterPro" id="IPR036646">
    <property type="entry name" value="PGAM_B_sf"/>
</dbReference>
<feature type="active site" description="Phosphoserine intermediate" evidence="10 11">
    <location>
        <position position="64"/>
    </location>
</feature>
<dbReference type="eggNOG" id="COG0696">
    <property type="taxonomic scope" value="Bacteria"/>
</dbReference>
<evidence type="ECO:0000256" key="10">
    <source>
        <dbReference type="HAMAP-Rule" id="MF_01038"/>
    </source>
</evidence>
<feature type="binding site" evidence="10 12">
    <location>
        <position position="187"/>
    </location>
    <ligand>
        <name>substrate</name>
    </ligand>
</feature>
<evidence type="ECO:0000259" key="14">
    <source>
        <dbReference type="Pfam" id="PF01676"/>
    </source>
</evidence>
<keyword evidence="7 10" id="KW-0464">Manganese</keyword>
<evidence type="ECO:0000256" key="2">
    <source>
        <dbReference type="ARBA" id="ARBA00004798"/>
    </source>
</evidence>
<evidence type="ECO:0000256" key="11">
    <source>
        <dbReference type="PIRSR" id="PIRSR001492-1"/>
    </source>
</evidence>
<dbReference type="OrthoDB" id="9800863at2"/>
<dbReference type="PATRIC" id="fig|1116472.3.peg.3345"/>
<dbReference type="Proteomes" id="UP000017842">
    <property type="component" value="Unassembled WGS sequence"/>
</dbReference>
<comment type="caution">
    <text evidence="16">The sequence shown here is derived from an EMBL/GenBank/DDBJ whole genome shotgun (WGS) entry which is preliminary data.</text>
</comment>
<dbReference type="Gene3D" id="3.40.720.10">
    <property type="entry name" value="Alkaline Phosphatase, subunit A"/>
    <property type="match status" value="1"/>
</dbReference>
<dbReference type="GO" id="GO:0005829">
    <property type="term" value="C:cytosol"/>
    <property type="evidence" value="ECO:0007669"/>
    <property type="project" value="TreeGrafter"/>
</dbReference>
<evidence type="ECO:0000256" key="13">
    <source>
        <dbReference type="PIRSR" id="PIRSR001492-3"/>
    </source>
</evidence>
<sequence length="513" mass="55556">MSSRPKPVVLLILDGFGYSTEQENNAIAMANTPCWDSLQKDYPMTLLDCSGEVVGLPDGQMGNSEVGHIHIGTGRYVPQDFSKVNDAIKDGSFFTNPVLCQAVDAAKEKGKALHIMGLLSPGGVHSHETQIAAMVELAAKRGLRNIYLHAFLDGRDVPPQSASSSIELMEAKFKALGVGRIASIVGRFYAMDRDKRWDRVKQGYDLIVKGEGSYRVNSALEGLNGSYARGEHDEFVLPTVVLDADGKSATLDPEDSVVFMNFRADRAREISQAITDIDFKGFDRGHPPHKGVYATLTEYHEDFDYPVAFPSVDIKNSLGEYLSNLGMTQLRLAETEKYAHVTFFFNGGVDASFPGEDRILVPSPDVRTYDLQPEMSLPEVTDHMVEAITGGKYDVIICNWANGDMVGHTGIIPAAIKAVEAIDASLQRVVTALKSVGGKMLVTADHGNIEQMVDDDGQIQTAHSTNPVPLIYVCGEGKLASGGSLKDLAPTILAILGVAQPAEMNGRSLIEPI</sequence>
<evidence type="ECO:0000256" key="3">
    <source>
        <dbReference type="ARBA" id="ARBA00008819"/>
    </source>
</evidence>
<evidence type="ECO:0000256" key="6">
    <source>
        <dbReference type="ARBA" id="ARBA00023152"/>
    </source>
</evidence>
<feature type="domain" description="BPG-independent PGAM N-terminal" evidence="15">
    <location>
        <begin position="84"/>
        <end position="300"/>
    </location>
</feature>
<feature type="binding site" evidence="10 12">
    <location>
        <position position="193"/>
    </location>
    <ligand>
        <name>substrate</name>
    </ligand>
</feature>
<dbReference type="CDD" id="cd16010">
    <property type="entry name" value="iPGM"/>
    <property type="match status" value="1"/>
</dbReference>
<dbReference type="HAMAP" id="MF_01038">
    <property type="entry name" value="GpmI"/>
    <property type="match status" value="1"/>
</dbReference>
<comment type="subunit">
    <text evidence="10">Monomer.</text>
</comment>
<evidence type="ECO:0000313" key="17">
    <source>
        <dbReference type="Proteomes" id="UP000017842"/>
    </source>
</evidence>
<feature type="domain" description="Metalloenzyme" evidence="14">
    <location>
        <begin position="6"/>
        <end position="499"/>
    </location>
</feature>
<comment type="cofactor">
    <cofactor evidence="10">
        <name>Mn(2+)</name>
        <dbReference type="ChEBI" id="CHEBI:29035"/>
    </cofactor>
    <text evidence="10">Binds 2 manganese ions per subunit.</text>
</comment>
<keyword evidence="5 10" id="KW-0479">Metal-binding</keyword>
<evidence type="ECO:0000256" key="7">
    <source>
        <dbReference type="ARBA" id="ARBA00023211"/>
    </source>
</evidence>
<evidence type="ECO:0000256" key="1">
    <source>
        <dbReference type="ARBA" id="ARBA00000370"/>
    </source>
</evidence>
<dbReference type="SUPFAM" id="SSF64158">
    <property type="entry name" value="2,3-Bisphosphoglycerate-independent phosphoglycerate mutase, substrate-binding domain"/>
    <property type="match status" value="1"/>
</dbReference>
<keyword evidence="8 10" id="KW-0413">Isomerase</keyword>
<dbReference type="GO" id="GO:0030145">
    <property type="term" value="F:manganese ion binding"/>
    <property type="evidence" value="ECO:0007669"/>
    <property type="project" value="UniProtKB-UniRule"/>
</dbReference>
<feature type="binding site" evidence="10 13">
    <location>
        <position position="404"/>
    </location>
    <ligand>
        <name>Mn(2+)</name>
        <dbReference type="ChEBI" id="CHEBI:29035"/>
        <label>1</label>
    </ligand>
</feature>
<dbReference type="InterPro" id="IPR011258">
    <property type="entry name" value="BPG-indep_PGM_N"/>
</dbReference>
<reference evidence="16 17" key="1">
    <citation type="journal article" date="2013" name="Genome Announc.">
        <title>Draft Genome Sequence of the Methanotrophic Gammaproteobacterium Methyloglobulus morosus DSM 22980 Strain KoM1.</title>
        <authorList>
            <person name="Poehlein A."/>
            <person name="Deutzmann J.S."/>
            <person name="Daniel R."/>
            <person name="Simeonova D.D."/>
        </authorList>
    </citation>
    <scope>NUCLEOTIDE SEQUENCE [LARGE SCALE GENOMIC DNA]</scope>
    <source>
        <strain evidence="16 17">KoM1</strain>
    </source>
</reference>
<feature type="binding site" evidence="10 12">
    <location>
        <position position="125"/>
    </location>
    <ligand>
        <name>substrate</name>
    </ligand>
</feature>
<organism evidence="16 17">
    <name type="scientific">Methyloglobulus morosus KoM1</name>
    <dbReference type="NCBI Taxonomy" id="1116472"/>
    <lineage>
        <taxon>Bacteria</taxon>
        <taxon>Pseudomonadati</taxon>
        <taxon>Pseudomonadota</taxon>
        <taxon>Gammaproteobacteria</taxon>
        <taxon>Methylococcales</taxon>
        <taxon>Methylococcaceae</taxon>
        <taxon>Methyloglobulus</taxon>
    </lineage>
</organism>
<feature type="binding site" evidence="10 13">
    <location>
        <position position="445"/>
    </location>
    <ligand>
        <name>Mn(2+)</name>
        <dbReference type="ChEBI" id="CHEBI:29035"/>
        <label>2</label>
    </ligand>
</feature>
<proteinExistence type="inferred from homology"/>
<feature type="binding site" evidence="10 13">
    <location>
        <position position="446"/>
    </location>
    <ligand>
        <name>Mn(2+)</name>
        <dbReference type="ChEBI" id="CHEBI:29035"/>
        <label>2</label>
    </ligand>
</feature>
<evidence type="ECO:0000259" key="15">
    <source>
        <dbReference type="Pfam" id="PF06415"/>
    </source>
</evidence>
<feature type="binding site" evidence="10 12">
    <location>
        <position position="337"/>
    </location>
    <ligand>
        <name>substrate</name>
    </ligand>
</feature>
<dbReference type="Pfam" id="PF01676">
    <property type="entry name" value="Metalloenzyme"/>
    <property type="match status" value="1"/>
</dbReference>
<dbReference type="NCBIfam" id="TIGR01307">
    <property type="entry name" value="pgm_bpd_ind"/>
    <property type="match status" value="1"/>
</dbReference>
<dbReference type="PANTHER" id="PTHR31637:SF0">
    <property type="entry name" value="2,3-BISPHOSPHOGLYCERATE-INDEPENDENT PHOSPHOGLYCERATE MUTASE"/>
    <property type="match status" value="1"/>
</dbReference>
<keyword evidence="17" id="KW-1185">Reference proteome</keyword>
<gene>
    <name evidence="10 16" type="primary">gpmI</name>
    <name evidence="16" type="ORF">MGMO_128c00210</name>
</gene>
<evidence type="ECO:0000256" key="5">
    <source>
        <dbReference type="ARBA" id="ARBA00022723"/>
    </source>
</evidence>
<dbReference type="UniPathway" id="UPA00109">
    <property type="reaction ID" value="UER00186"/>
</dbReference>
<feature type="binding site" evidence="10 13">
    <location>
        <position position="64"/>
    </location>
    <ligand>
        <name>Mn(2+)</name>
        <dbReference type="ChEBI" id="CHEBI:29035"/>
        <label>2</label>
    </ligand>
</feature>
<protein>
    <recommendedName>
        <fullName evidence="9 10">2,3-bisphosphoglycerate-independent phosphoglycerate mutase</fullName>
        <shortName evidence="10">BPG-independent PGAM</shortName>
        <shortName evidence="10">Phosphoglyceromutase</shortName>
        <shortName evidence="10">iPGM</shortName>
        <ecNumber evidence="4 10">5.4.2.12</ecNumber>
    </recommendedName>
</protein>
<feature type="binding site" evidence="10 12">
    <location>
        <begin position="155"/>
        <end position="156"/>
    </location>
    <ligand>
        <name>substrate</name>
    </ligand>
</feature>
<evidence type="ECO:0000256" key="9">
    <source>
        <dbReference type="ARBA" id="ARBA00071648"/>
    </source>
</evidence>
<comment type="pathway">
    <text evidence="2 10">Carbohydrate degradation; glycolysis; pyruvate from D-glyceraldehyde 3-phosphate: step 3/5.</text>
</comment>
<dbReference type="PIRSF" id="PIRSF001492">
    <property type="entry name" value="IPGAM"/>
    <property type="match status" value="1"/>
</dbReference>
<accession>V5B975</accession>
<dbReference type="InterPro" id="IPR006124">
    <property type="entry name" value="Metalloenzyme"/>
</dbReference>
<evidence type="ECO:0000256" key="8">
    <source>
        <dbReference type="ARBA" id="ARBA00023235"/>
    </source>
</evidence>
<name>V5B975_9GAMM</name>
<dbReference type="InterPro" id="IPR017850">
    <property type="entry name" value="Alkaline_phosphatase_core_sf"/>
</dbReference>
<comment type="similarity">
    <text evidence="3 10">Belongs to the BPG-independent phosphoglycerate mutase family.</text>
</comment>
<evidence type="ECO:0000256" key="12">
    <source>
        <dbReference type="PIRSR" id="PIRSR001492-2"/>
    </source>
</evidence>
<dbReference type="EMBL" id="AYLO01000119">
    <property type="protein sequence ID" value="ESS69825.1"/>
    <property type="molecule type" value="Genomic_DNA"/>
</dbReference>